<gene>
    <name evidence="2" type="ORF">OUZ56_011767</name>
</gene>
<sequence length="148" mass="16724">MFIQQRTDTKPEGHIATNGKPDHHTQEYDSNKVETTAENQLIRVAEKLVSQGAETAAHTEEITTTHHTSENAQRQETVSLPTQTDQDSIVYDHKTRARPTIRCRDLTTNPTQFPDIKVNHNHPGKIKQTTFNQDPSNHPTTKGHQEIG</sequence>
<dbReference type="Proteomes" id="UP001234178">
    <property type="component" value="Unassembled WGS sequence"/>
</dbReference>
<protein>
    <submittedName>
        <fullName evidence="2">Uncharacterized protein</fullName>
    </submittedName>
</protein>
<reference evidence="2 3" key="1">
    <citation type="journal article" date="2023" name="Nucleic Acids Res.">
        <title>The hologenome of Daphnia magna reveals possible DNA methylation and microbiome-mediated evolution of the host genome.</title>
        <authorList>
            <person name="Chaturvedi A."/>
            <person name="Li X."/>
            <person name="Dhandapani V."/>
            <person name="Marshall H."/>
            <person name="Kissane S."/>
            <person name="Cuenca-Cambronero M."/>
            <person name="Asole G."/>
            <person name="Calvet F."/>
            <person name="Ruiz-Romero M."/>
            <person name="Marangio P."/>
            <person name="Guigo R."/>
            <person name="Rago D."/>
            <person name="Mirbahai L."/>
            <person name="Eastwood N."/>
            <person name="Colbourne J.K."/>
            <person name="Zhou J."/>
            <person name="Mallon E."/>
            <person name="Orsini L."/>
        </authorList>
    </citation>
    <scope>NUCLEOTIDE SEQUENCE [LARGE SCALE GENOMIC DNA]</scope>
    <source>
        <strain evidence="2">LRV0_1</strain>
    </source>
</reference>
<keyword evidence="3" id="KW-1185">Reference proteome</keyword>
<evidence type="ECO:0000256" key="1">
    <source>
        <dbReference type="SAM" id="MobiDB-lite"/>
    </source>
</evidence>
<comment type="caution">
    <text evidence="2">The sequence shown here is derived from an EMBL/GenBank/DDBJ whole genome shotgun (WGS) entry which is preliminary data.</text>
</comment>
<feature type="compositionally biased region" description="Polar residues" evidence="1">
    <location>
        <begin position="70"/>
        <end position="87"/>
    </location>
</feature>
<name>A0ABQ9Z2E2_9CRUS</name>
<dbReference type="EMBL" id="JAOYFB010000002">
    <property type="protein sequence ID" value="KAK4006610.1"/>
    <property type="molecule type" value="Genomic_DNA"/>
</dbReference>
<feature type="compositionally biased region" description="Basic and acidic residues" evidence="1">
    <location>
        <begin position="20"/>
        <end position="29"/>
    </location>
</feature>
<feature type="region of interest" description="Disordered" evidence="1">
    <location>
        <begin position="50"/>
        <end position="148"/>
    </location>
</feature>
<organism evidence="2 3">
    <name type="scientific">Daphnia magna</name>
    <dbReference type="NCBI Taxonomy" id="35525"/>
    <lineage>
        <taxon>Eukaryota</taxon>
        <taxon>Metazoa</taxon>
        <taxon>Ecdysozoa</taxon>
        <taxon>Arthropoda</taxon>
        <taxon>Crustacea</taxon>
        <taxon>Branchiopoda</taxon>
        <taxon>Diplostraca</taxon>
        <taxon>Cladocera</taxon>
        <taxon>Anomopoda</taxon>
        <taxon>Daphniidae</taxon>
        <taxon>Daphnia</taxon>
    </lineage>
</organism>
<evidence type="ECO:0000313" key="2">
    <source>
        <dbReference type="EMBL" id="KAK4006610.1"/>
    </source>
</evidence>
<accession>A0ABQ9Z2E2</accession>
<proteinExistence type="predicted"/>
<evidence type="ECO:0000313" key="3">
    <source>
        <dbReference type="Proteomes" id="UP001234178"/>
    </source>
</evidence>
<feature type="region of interest" description="Disordered" evidence="1">
    <location>
        <begin position="1"/>
        <end position="29"/>
    </location>
</feature>
<feature type="compositionally biased region" description="Basic and acidic residues" evidence="1">
    <location>
        <begin position="57"/>
        <end position="69"/>
    </location>
</feature>
<feature type="compositionally biased region" description="Polar residues" evidence="1">
    <location>
        <begin position="127"/>
        <end position="142"/>
    </location>
</feature>